<evidence type="ECO:0000313" key="1">
    <source>
        <dbReference type="EMBL" id="MPC86968.1"/>
    </source>
</evidence>
<dbReference type="AlphaFoldDB" id="A0A5B7J243"/>
<gene>
    <name evidence="1" type="ORF">E2C01_081813</name>
</gene>
<evidence type="ECO:0000313" key="2">
    <source>
        <dbReference type="Proteomes" id="UP000324222"/>
    </source>
</evidence>
<keyword evidence="2" id="KW-1185">Reference proteome</keyword>
<dbReference type="Proteomes" id="UP000324222">
    <property type="component" value="Unassembled WGS sequence"/>
</dbReference>
<proteinExistence type="predicted"/>
<sequence length="67" mass="7509">MKTTTTPNVFTAIRPHTANLSCQHAKFDVNLMHSVIHTTTYDMEELHIINTRPIHLSSVTPAAVICH</sequence>
<protein>
    <submittedName>
        <fullName evidence="1">Uncharacterized protein</fullName>
    </submittedName>
</protein>
<accession>A0A5B7J243</accession>
<organism evidence="1 2">
    <name type="scientific">Portunus trituberculatus</name>
    <name type="common">Swimming crab</name>
    <name type="synonym">Neptunus trituberculatus</name>
    <dbReference type="NCBI Taxonomy" id="210409"/>
    <lineage>
        <taxon>Eukaryota</taxon>
        <taxon>Metazoa</taxon>
        <taxon>Ecdysozoa</taxon>
        <taxon>Arthropoda</taxon>
        <taxon>Crustacea</taxon>
        <taxon>Multicrustacea</taxon>
        <taxon>Malacostraca</taxon>
        <taxon>Eumalacostraca</taxon>
        <taxon>Eucarida</taxon>
        <taxon>Decapoda</taxon>
        <taxon>Pleocyemata</taxon>
        <taxon>Brachyura</taxon>
        <taxon>Eubrachyura</taxon>
        <taxon>Portunoidea</taxon>
        <taxon>Portunidae</taxon>
        <taxon>Portuninae</taxon>
        <taxon>Portunus</taxon>
    </lineage>
</organism>
<comment type="caution">
    <text evidence="1">The sequence shown here is derived from an EMBL/GenBank/DDBJ whole genome shotgun (WGS) entry which is preliminary data.</text>
</comment>
<reference evidence="1 2" key="1">
    <citation type="submission" date="2019-05" db="EMBL/GenBank/DDBJ databases">
        <title>Another draft genome of Portunus trituberculatus and its Hox gene families provides insights of decapod evolution.</title>
        <authorList>
            <person name="Jeong J.-H."/>
            <person name="Song I."/>
            <person name="Kim S."/>
            <person name="Choi T."/>
            <person name="Kim D."/>
            <person name="Ryu S."/>
            <person name="Kim W."/>
        </authorList>
    </citation>
    <scope>NUCLEOTIDE SEQUENCE [LARGE SCALE GENOMIC DNA]</scope>
    <source>
        <tissue evidence="1">Muscle</tissue>
    </source>
</reference>
<dbReference type="EMBL" id="VSRR010073110">
    <property type="protein sequence ID" value="MPC86968.1"/>
    <property type="molecule type" value="Genomic_DNA"/>
</dbReference>
<name>A0A5B7J243_PORTR</name>